<evidence type="ECO:0000256" key="8">
    <source>
        <dbReference type="SAM" id="MobiDB-lite"/>
    </source>
</evidence>
<keyword evidence="10" id="KW-1185">Reference proteome</keyword>
<dbReference type="GO" id="GO:0004527">
    <property type="term" value="F:exonuclease activity"/>
    <property type="evidence" value="ECO:0007669"/>
    <property type="project" value="UniProtKB-KW"/>
</dbReference>
<keyword evidence="6" id="KW-0539">Nucleus</keyword>
<gene>
    <name evidence="9" type="primary">REX3</name>
    <name evidence="9" type="ORF">MYAM1_002533</name>
</gene>
<feature type="region of interest" description="Disordered" evidence="8">
    <location>
        <begin position="125"/>
        <end position="151"/>
    </location>
</feature>
<dbReference type="Gene3D" id="3.30.420.10">
    <property type="entry name" value="Ribonuclease H-like superfamily/Ribonuclease H"/>
    <property type="match status" value="1"/>
</dbReference>
<dbReference type="PANTHER" id="PTHR12801">
    <property type="entry name" value="RNA EXONUCLEASE REXO1 / RECO3 FAMILY MEMBER-RELATED"/>
    <property type="match status" value="1"/>
</dbReference>
<keyword evidence="3" id="KW-0540">Nuclease</keyword>
<accession>A0AAJ5YUZ6</accession>
<evidence type="ECO:0000256" key="4">
    <source>
        <dbReference type="ARBA" id="ARBA00022801"/>
    </source>
</evidence>
<keyword evidence="7" id="KW-0175">Coiled coil</keyword>
<dbReference type="GO" id="GO:0005634">
    <property type="term" value="C:nucleus"/>
    <property type="evidence" value="ECO:0007669"/>
    <property type="project" value="UniProtKB-SubCell"/>
</dbReference>
<dbReference type="GO" id="GO:0003676">
    <property type="term" value="F:nucleic acid binding"/>
    <property type="evidence" value="ECO:0007669"/>
    <property type="project" value="InterPro"/>
</dbReference>
<proteinExistence type="inferred from homology"/>
<dbReference type="InterPro" id="IPR036397">
    <property type="entry name" value="RNaseH_sf"/>
</dbReference>
<evidence type="ECO:0000256" key="2">
    <source>
        <dbReference type="ARBA" id="ARBA00006357"/>
    </source>
</evidence>
<dbReference type="PANTHER" id="PTHR12801:SF115">
    <property type="entry name" value="FI18136P1-RELATED"/>
    <property type="match status" value="1"/>
</dbReference>
<feature type="coiled-coil region" evidence="7">
    <location>
        <begin position="5"/>
        <end position="32"/>
    </location>
</feature>
<evidence type="ECO:0000256" key="3">
    <source>
        <dbReference type="ARBA" id="ARBA00022722"/>
    </source>
</evidence>
<dbReference type="AlphaFoldDB" id="A0AAJ5YUZ6"/>
<keyword evidence="4" id="KW-0378">Hydrolase</keyword>
<sequence length="345" mass="38088">MSAAVSVTKRHKKELEDAIQLAEESLAQSDLEKARACLQQCTETGTNNEVNTKREIQRHKKAGKLTRERIVKAGFLCPKGDLQTLGYLTEIPAKWGPGGTKANGIGEKHTCTRCSTLFRVAPLRSAKDDEGQDPEACRFHPGRPRREPTSDAKTRKVQRWTCCGRTVDAQALGDDRCAAGPHVFKEDSEEELHQRAAYTTFDRLAQELGIDDGALEVAALDCEMSYTTAGLSLTRVTLIDENGDIVLDELVRCTSGVQILDYNTQFSGIQPEDYEKNAVLDLDSVRRALAQYIGKDTILVGELTDPDWSWARKRFTCNPHSAYQCGGYMSAVFTSARSSFSDGTA</sequence>
<protein>
    <submittedName>
        <fullName evidence="9">RNA exonuclease 3</fullName>
    </submittedName>
</protein>
<dbReference type="Proteomes" id="UP001219567">
    <property type="component" value="Chromosome 3"/>
</dbReference>
<dbReference type="InterPro" id="IPR012337">
    <property type="entry name" value="RNaseH-like_sf"/>
</dbReference>
<evidence type="ECO:0000313" key="10">
    <source>
        <dbReference type="Proteomes" id="UP001219567"/>
    </source>
</evidence>
<evidence type="ECO:0000313" key="9">
    <source>
        <dbReference type="EMBL" id="WFC99788.1"/>
    </source>
</evidence>
<evidence type="ECO:0000256" key="1">
    <source>
        <dbReference type="ARBA" id="ARBA00004123"/>
    </source>
</evidence>
<comment type="subcellular location">
    <subcellularLocation>
        <location evidence="1">Nucleus</location>
    </subcellularLocation>
</comment>
<reference evidence="9 10" key="1">
    <citation type="submission" date="2023-03" db="EMBL/GenBank/DDBJ databases">
        <title>Mating type loci evolution in Malassezia.</title>
        <authorList>
            <person name="Coelho M.A."/>
        </authorList>
    </citation>
    <scope>NUCLEOTIDE SEQUENCE [LARGE SCALE GENOMIC DNA]</scope>
    <source>
        <strain evidence="9 10">CBS 9725</strain>
    </source>
</reference>
<evidence type="ECO:0000256" key="7">
    <source>
        <dbReference type="SAM" id="Coils"/>
    </source>
</evidence>
<dbReference type="SUPFAM" id="SSF53098">
    <property type="entry name" value="Ribonuclease H-like"/>
    <property type="match status" value="1"/>
</dbReference>
<comment type="similarity">
    <text evidence="2">Belongs to the REXO1/REXO3 family.</text>
</comment>
<dbReference type="EMBL" id="CP119945">
    <property type="protein sequence ID" value="WFC99788.1"/>
    <property type="molecule type" value="Genomic_DNA"/>
</dbReference>
<evidence type="ECO:0000256" key="6">
    <source>
        <dbReference type="ARBA" id="ARBA00023242"/>
    </source>
</evidence>
<keyword evidence="5 9" id="KW-0269">Exonuclease</keyword>
<evidence type="ECO:0000256" key="5">
    <source>
        <dbReference type="ARBA" id="ARBA00022839"/>
    </source>
</evidence>
<name>A0AAJ5YUZ6_9BASI</name>
<organism evidence="9 10">
    <name type="scientific">Malassezia yamatoensis</name>
    <dbReference type="NCBI Taxonomy" id="253288"/>
    <lineage>
        <taxon>Eukaryota</taxon>
        <taxon>Fungi</taxon>
        <taxon>Dikarya</taxon>
        <taxon>Basidiomycota</taxon>
        <taxon>Ustilaginomycotina</taxon>
        <taxon>Malasseziomycetes</taxon>
        <taxon>Malasseziales</taxon>
        <taxon>Malasseziaceae</taxon>
        <taxon>Malassezia</taxon>
    </lineage>
</organism>
<dbReference type="InterPro" id="IPR047021">
    <property type="entry name" value="REXO1/3/4-like"/>
</dbReference>